<sequence length="118" mass="13043">MITCRGYISHLEVPQLSLLYRQLGTDYDCRFKPEANMMDFSSIGRPNPTDSCVAKLAKYVSRAFVKKTADTNRILEAIDLDGIPKALYALASGANVHSSRPDFNTSPRISSLNVTSEV</sequence>
<organism evidence="1 2">
    <name type="scientific">Mucor saturninus</name>
    <dbReference type="NCBI Taxonomy" id="64648"/>
    <lineage>
        <taxon>Eukaryota</taxon>
        <taxon>Fungi</taxon>
        <taxon>Fungi incertae sedis</taxon>
        <taxon>Mucoromycota</taxon>
        <taxon>Mucoromycotina</taxon>
        <taxon>Mucoromycetes</taxon>
        <taxon>Mucorales</taxon>
        <taxon>Mucorineae</taxon>
        <taxon>Mucoraceae</taxon>
        <taxon>Mucor</taxon>
    </lineage>
</organism>
<gene>
    <name evidence="1" type="ORF">INT47_011264</name>
</gene>
<name>A0A8H7RM67_9FUNG</name>
<evidence type="ECO:0000313" key="1">
    <source>
        <dbReference type="EMBL" id="KAG2213115.1"/>
    </source>
</evidence>
<protein>
    <submittedName>
        <fullName evidence="1">Uncharacterized protein</fullName>
    </submittedName>
</protein>
<keyword evidence="2" id="KW-1185">Reference proteome</keyword>
<dbReference type="AlphaFoldDB" id="A0A8H7RM67"/>
<comment type="caution">
    <text evidence="1">The sequence shown here is derived from an EMBL/GenBank/DDBJ whole genome shotgun (WGS) entry which is preliminary data.</text>
</comment>
<dbReference type="Proteomes" id="UP000603453">
    <property type="component" value="Unassembled WGS sequence"/>
</dbReference>
<dbReference type="OrthoDB" id="10266696at2759"/>
<dbReference type="EMBL" id="JAEPRD010000004">
    <property type="protein sequence ID" value="KAG2213115.1"/>
    <property type="molecule type" value="Genomic_DNA"/>
</dbReference>
<reference evidence="1" key="1">
    <citation type="submission" date="2020-12" db="EMBL/GenBank/DDBJ databases">
        <title>Metabolic potential, ecology and presence of endohyphal bacteria is reflected in genomic diversity of Mucoromycotina.</title>
        <authorList>
            <person name="Muszewska A."/>
            <person name="Okrasinska A."/>
            <person name="Steczkiewicz K."/>
            <person name="Drgas O."/>
            <person name="Orlowska M."/>
            <person name="Perlinska-Lenart U."/>
            <person name="Aleksandrzak-Piekarczyk T."/>
            <person name="Szatraj K."/>
            <person name="Zielenkiewicz U."/>
            <person name="Pilsyk S."/>
            <person name="Malc E."/>
            <person name="Mieczkowski P."/>
            <person name="Kruszewska J.S."/>
            <person name="Biernat P."/>
            <person name="Pawlowska J."/>
        </authorList>
    </citation>
    <scope>NUCLEOTIDE SEQUENCE</scope>
    <source>
        <strain evidence="1">WA0000017839</strain>
    </source>
</reference>
<evidence type="ECO:0000313" key="2">
    <source>
        <dbReference type="Proteomes" id="UP000603453"/>
    </source>
</evidence>
<proteinExistence type="predicted"/>
<accession>A0A8H7RM67</accession>